<feature type="compositionally biased region" description="Low complexity" evidence="1">
    <location>
        <begin position="301"/>
        <end position="312"/>
    </location>
</feature>
<organism evidence="3 4">
    <name type="scientific">Jonquetella anthropi DSM 22815</name>
    <dbReference type="NCBI Taxonomy" id="885272"/>
    <lineage>
        <taxon>Bacteria</taxon>
        <taxon>Thermotogati</taxon>
        <taxon>Synergistota</taxon>
        <taxon>Synergistia</taxon>
        <taxon>Synergistales</taxon>
        <taxon>Dethiosulfovibrionaceae</taxon>
        <taxon>Jonquetella</taxon>
    </lineage>
</organism>
<evidence type="ECO:0000313" key="3">
    <source>
        <dbReference type="EMBL" id="EHM13838.1"/>
    </source>
</evidence>
<feature type="compositionally biased region" description="Polar residues" evidence="1">
    <location>
        <begin position="313"/>
        <end position="323"/>
    </location>
</feature>
<proteinExistence type="predicted"/>
<dbReference type="SMART" id="SM00740">
    <property type="entry name" value="PASTA"/>
    <property type="match status" value="3"/>
</dbReference>
<dbReference type="STRING" id="885272.JonanDRAFT_1476"/>
<feature type="domain" description="PASTA" evidence="2">
    <location>
        <begin position="165"/>
        <end position="231"/>
    </location>
</feature>
<feature type="region of interest" description="Disordered" evidence="1">
    <location>
        <begin position="267"/>
        <end position="326"/>
    </location>
</feature>
<dbReference type="Proteomes" id="UP000003806">
    <property type="component" value="Chromosome"/>
</dbReference>
<protein>
    <recommendedName>
        <fullName evidence="2">PASTA domain-containing protein</fullName>
    </recommendedName>
</protein>
<feature type="domain" description="PASTA" evidence="2">
    <location>
        <begin position="29"/>
        <end position="94"/>
    </location>
</feature>
<dbReference type="OrthoDB" id="2072at2"/>
<dbReference type="EMBL" id="CM001376">
    <property type="protein sequence ID" value="EHM13838.1"/>
    <property type="molecule type" value="Genomic_DNA"/>
</dbReference>
<accession>H0UJ11</accession>
<dbReference type="eggNOG" id="COG2815">
    <property type="taxonomic scope" value="Bacteria"/>
</dbReference>
<keyword evidence="4" id="KW-1185">Reference proteome</keyword>
<dbReference type="AlphaFoldDB" id="H0UJ11"/>
<evidence type="ECO:0000259" key="2">
    <source>
        <dbReference type="PROSITE" id="PS51178"/>
    </source>
</evidence>
<dbReference type="CDD" id="cd06577">
    <property type="entry name" value="PASTA_pknB"/>
    <property type="match status" value="3"/>
</dbReference>
<dbReference type="InterPro" id="IPR005543">
    <property type="entry name" value="PASTA_dom"/>
</dbReference>
<dbReference type="HOGENOM" id="CLU_743231_0_0_0"/>
<dbReference type="Gene3D" id="3.30.10.20">
    <property type="match status" value="3"/>
</dbReference>
<reference evidence="3 4" key="1">
    <citation type="submission" date="2011-11" db="EMBL/GenBank/DDBJ databases">
        <title>The Noncontiguous Finished genome of Jonquetella anthropi DSM 22815.</title>
        <authorList>
            <consortium name="US DOE Joint Genome Institute (JGI-PGF)"/>
            <person name="Lucas S."/>
            <person name="Copeland A."/>
            <person name="Lapidus A."/>
            <person name="Glavina del Rio T."/>
            <person name="Dalin E."/>
            <person name="Tice H."/>
            <person name="Bruce D."/>
            <person name="Goodwin L."/>
            <person name="Pitluck S."/>
            <person name="Peters L."/>
            <person name="Mikhailova N."/>
            <person name="Held B."/>
            <person name="Kyrpides N."/>
            <person name="Mavromatis K."/>
            <person name="Ivanova N."/>
            <person name="Markowitz V."/>
            <person name="Cheng J.-F."/>
            <person name="Hugenholtz P."/>
            <person name="Woyke T."/>
            <person name="Wu D."/>
            <person name="Gronow S."/>
            <person name="Wellnitz S."/>
            <person name="Brambilla E."/>
            <person name="Klenk H.-P."/>
            <person name="Eisen J.A."/>
        </authorList>
    </citation>
    <scope>NUCLEOTIDE SEQUENCE [LARGE SCALE GENOMIC DNA]</scope>
    <source>
        <strain evidence="3 4">DSM 22815</strain>
    </source>
</reference>
<sequence length="390" mass="40653">MRFLRLAILLALLAVIGSAAVIGYNIFLGSSSSPLPPLRGTSVVEAVATLEKIGLQARIDQQESSLPQGTVISQWPEAGRKLRSDKIVTLRVSQGTQGVAVPDVRRQPEASAVAQLQNQGFAVGDLLKVSASEPAGTVIAQNPAYPANIPSSQKVDLLVSLGQVAAGKVILPDVVDKKLSQAQELLSASGLRTSVTWQYGKSTPTGMVIAMSPRAGSSVAQKSKITLTVATTDKKYATQPTADELPQAGPTTATGAKIVMVTPAGDAEPAAPAENAEAPSGTTTATLPAQGEQASPATVSAQGEQAAPGPAQVDQTSSAQGRKTATVRYQVPPVKGMSLRIEMTDRSGTHKILERQAKPSETISLNVPYTGEAIVTIFLGGEFVWQDRYK</sequence>
<feature type="domain" description="PASTA" evidence="2">
    <location>
        <begin position="95"/>
        <end position="161"/>
    </location>
</feature>
<evidence type="ECO:0000256" key="1">
    <source>
        <dbReference type="SAM" id="MobiDB-lite"/>
    </source>
</evidence>
<feature type="compositionally biased region" description="Low complexity" evidence="1">
    <location>
        <begin position="267"/>
        <end position="279"/>
    </location>
</feature>
<dbReference type="Pfam" id="PF03793">
    <property type="entry name" value="PASTA"/>
    <property type="match status" value="3"/>
</dbReference>
<dbReference type="RefSeq" id="WP_008523393.1">
    <property type="nucleotide sequence ID" value="NZ_CM001376.1"/>
</dbReference>
<name>H0UJ11_9BACT</name>
<gene>
    <name evidence="3" type="ORF">JonanDRAFT_1476</name>
</gene>
<evidence type="ECO:0000313" key="4">
    <source>
        <dbReference type="Proteomes" id="UP000003806"/>
    </source>
</evidence>
<feature type="compositionally biased region" description="Polar residues" evidence="1">
    <location>
        <begin position="280"/>
        <end position="300"/>
    </location>
</feature>
<dbReference type="PROSITE" id="PS51178">
    <property type="entry name" value="PASTA"/>
    <property type="match status" value="3"/>
</dbReference>